<feature type="region of interest" description="Disordered" evidence="1">
    <location>
        <begin position="55"/>
        <end position="77"/>
    </location>
</feature>
<sequence>MFLWCLFGADAVPSGGHCMEENVLMQMVSLQPNVRSRAGRFRRFRRFRRFGRFGAKTTSTESSTTQETTTSIETTTTMQETTTSIGTTTTMQETTTSIGTTTMQETTTSIGTTTTMQETTTSIGTTTTMQETTTSIETTTTMQETTTSIESTTTMQETTTSIESTTAMQETTATTTRVVCTGGTSGGSEVALTKIIDTSRPQNMFTFNVNVTSPECECVGSPVFWSIPGFLRVDVIGVQDANSVSFISITSPNDTDVKVAPFRSGTLLTAGTVAFNGFPANGSWVIKLLDASGNLSTQTGSTFTIQFGLISCRQVLPTPDCVGNSFGGRVWVAQNASLVGTTLSPSPTLLHFDVEASSACCVVSGFVQLRLEFNAVSSPSGIRTLTAAGLSPDAIPFYLRTDLFDIYLRGTWVTRGVAHVAAFGGRAAGLWTLSTSTDGPYTAVINSLGWTPQLQVGVGDCP</sequence>
<evidence type="ECO:0000313" key="3">
    <source>
        <dbReference type="EMBL" id="CAL1131765.1"/>
    </source>
</evidence>
<protein>
    <submittedName>
        <fullName evidence="4">P/Homo B domain-containing protein</fullName>
    </submittedName>
</protein>
<dbReference type="EMBL" id="CAMXCT030000407">
    <property type="protein sequence ID" value="CAL4765702.1"/>
    <property type="molecule type" value="Genomic_DNA"/>
</dbReference>
<proteinExistence type="predicted"/>
<organism evidence="2">
    <name type="scientific">Cladocopium goreaui</name>
    <dbReference type="NCBI Taxonomy" id="2562237"/>
    <lineage>
        <taxon>Eukaryota</taxon>
        <taxon>Sar</taxon>
        <taxon>Alveolata</taxon>
        <taxon>Dinophyceae</taxon>
        <taxon>Suessiales</taxon>
        <taxon>Symbiodiniaceae</taxon>
        <taxon>Cladocopium</taxon>
    </lineage>
</organism>
<reference evidence="3" key="2">
    <citation type="submission" date="2024-04" db="EMBL/GenBank/DDBJ databases">
        <authorList>
            <person name="Chen Y."/>
            <person name="Shah S."/>
            <person name="Dougan E. K."/>
            <person name="Thang M."/>
            <person name="Chan C."/>
        </authorList>
    </citation>
    <scope>NUCLEOTIDE SEQUENCE [LARGE SCALE GENOMIC DNA]</scope>
</reference>
<dbReference type="EMBL" id="CAMXCT020000407">
    <property type="protein sequence ID" value="CAL1131765.1"/>
    <property type="molecule type" value="Genomic_DNA"/>
</dbReference>
<evidence type="ECO:0000256" key="1">
    <source>
        <dbReference type="SAM" id="MobiDB-lite"/>
    </source>
</evidence>
<gene>
    <name evidence="2" type="ORF">C1SCF055_LOCUS6445</name>
</gene>
<dbReference type="Proteomes" id="UP001152797">
    <property type="component" value="Unassembled WGS sequence"/>
</dbReference>
<name>A0A9P1BSA3_9DINO</name>
<evidence type="ECO:0000313" key="4">
    <source>
        <dbReference type="EMBL" id="CAL4765702.1"/>
    </source>
</evidence>
<dbReference type="AlphaFoldDB" id="A0A9P1BSA3"/>
<accession>A0A9P1BSA3</accession>
<feature type="region of interest" description="Disordered" evidence="1">
    <location>
        <begin position="119"/>
        <end position="154"/>
    </location>
</feature>
<evidence type="ECO:0000313" key="2">
    <source>
        <dbReference type="EMBL" id="CAI3978390.1"/>
    </source>
</evidence>
<evidence type="ECO:0000313" key="5">
    <source>
        <dbReference type="Proteomes" id="UP001152797"/>
    </source>
</evidence>
<dbReference type="EMBL" id="CAMXCT010000407">
    <property type="protein sequence ID" value="CAI3978390.1"/>
    <property type="molecule type" value="Genomic_DNA"/>
</dbReference>
<reference evidence="2" key="1">
    <citation type="submission" date="2022-10" db="EMBL/GenBank/DDBJ databases">
        <authorList>
            <person name="Chen Y."/>
            <person name="Dougan E. K."/>
            <person name="Chan C."/>
            <person name="Rhodes N."/>
            <person name="Thang M."/>
        </authorList>
    </citation>
    <scope>NUCLEOTIDE SEQUENCE</scope>
</reference>
<comment type="caution">
    <text evidence="2">The sequence shown here is derived from an EMBL/GenBank/DDBJ whole genome shotgun (WGS) entry which is preliminary data.</text>
</comment>
<keyword evidence="5" id="KW-1185">Reference proteome</keyword>